<feature type="domain" description="DDE Tnp4" evidence="6">
    <location>
        <begin position="168"/>
        <end position="225"/>
    </location>
</feature>
<keyword evidence="2" id="KW-0479">Metal-binding</keyword>
<dbReference type="Proteomes" id="UP001652623">
    <property type="component" value="Chromosome 1"/>
</dbReference>
<evidence type="ECO:0000256" key="2">
    <source>
        <dbReference type="ARBA" id="ARBA00022723"/>
    </source>
</evidence>
<dbReference type="Proteomes" id="UP001652623">
    <property type="component" value="Chromosome 3"/>
</dbReference>
<evidence type="ECO:0000259" key="7">
    <source>
        <dbReference type="Pfam" id="PF26138"/>
    </source>
</evidence>
<gene>
    <name evidence="10" type="primary">LOC132799235</name>
    <name evidence="9" type="synonym">LOC112489630</name>
</gene>
<dbReference type="GeneID" id="132799235"/>
<keyword evidence="4" id="KW-0812">Transmembrane</keyword>
<protein>
    <submittedName>
        <fullName evidence="9">Uncharacterized protein LOC112489630 isoform X2</fullName>
    </submittedName>
    <submittedName>
        <fullName evidence="10">Uncharacterized protein LOC132799235 isoform X2</fullName>
    </submittedName>
</protein>
<dbReference type="GO" id="GO:0046872">
    <property type="term" value="F:metal ion binding"/>
    <property type="evidence" value="ECO:0007669"/>
    <property type="project" value="UniProtKB-KW"/>
</dbReference>
<dbReference type="PANTHER" id="PTHR46250">
    <property type="entry name" value="MYB/SANT-LIKE DNA-BINDING DOMAIN PROTEIN-RELATED"/>
    <property type="match status" value="1"/>
</dbReference>
<reference evidence="8 9" key="1">
    <citation type="submission" date="2025-05" db="UniProtKB">
        <authorList>
            <consortium name="RefSeq"/>
        </authorList>
    </citation>
    <scope>IDENTIFICATION</scope>
    <source>
        <tissue evidence="9 10">Seedling</tissue>
    </source>
</reference>
<dbReference type="InterPro" id="IPR027806">
    <property type="entry name" value="HARBI1_dom"/>
</dbReference>
<name>A0A6P6GK29_ZIZJJ</name>
<dbReference type="Pfam" id="PF13359">
    <property type="entry name" value="DDE_Tnp_4"/>
    <property type="match status" value="1"/>
</dbReference>
<evidence type="ECO:0000256" key="1">
    <source>
        <dbReference type="ARBA" id="ARBA00001968"/>
    </source>
</evidence>
<sequence length="526" mass="60185">MDGRKLVVIQSFCWGFMFIFFMYMYVAWQRRNERGVRNRITRNTELRTSFIDSLLDNDVTCISQLRMDRRTFVILCRLLRQDGYVKRDGTVTLEEQVCIFLHIIAHHTKNRTIISRFYRSGETISRYFNSVLNGVLRLHSILLRHPEPVSDNCSDDRWKMFKNCLGALDGTYIKVKVPEIDKPRYRTRKGEIATNVLGVCNPNMEFIFVLPGWEGSASDSRVLRDAISRPNGLKVPTAMEAGGSSNDNRWGESRRTWSRGEEEALLVLLDEAVASGQRCDTGAFKPGTLNMIERKLAEMCPNSGLRATPHIESKLKKWKKQYGIIYDMLNKSGFGWNDTLKCVEIDSDDAWKAYVQSNPSAKSWRDKPFPIYERLANIFGKDRATGHGAQTPIDLVNDINMEPDNDQFDDVGSPMSMNQTHSQLPTQSQLRGKRKAQSKDVDIVSGLNNVADKFIDKLATQLDKLEKSDINYPQYLAMELDRLGFPITDNLKISKAMRSDPSNVEVFKIIKTDAQKIEFARGFLDN</sequence>
<feature type="domain" description="DUF8040" evidence="7">
    <location>
        <begin position="50"/>
        <end position="136"/>
    </location>
</feature>
<dbReference type="InterPro" id="IPR024752">
    <property type="entry name" value="Myb/SANT-like_dom"/>
</dbReference>
<evidence type="ECO:0000313" key="10">
    <source>
        <dbReference type="RefSeq" id="XP_060671296.1"/>
    </source>
</evidence>
<keyword evidence="8" id="KW-1185">Reference proteome</keyword>
<evidence type="ECO:0000256" key="3">
    <source>
        <dbReference type="SAM" id="MobiDB-lite"/>
    </source>
</evidence>
<feature type="domain" description="Myb/SANT-like" evidence="5">
    <location>
        <begin position="256"/>
        <end position="354"/>
    </location>
</feature>
<dbReference type="AlphaFoldDB" id="A0A6P6GK29"/>
<feature type="transmembrane region" description="Helical" evidence="4">
    <location>
        <begin position="6"/>
        <end position="28"/>
    </location>
</feature>
<dbReference type="Pfam" id="PF26138">
    <property type="entry name" value="DUF8040"/>
    <property type="match status" value="1"/>
</dbReference>
<dbReference type="RefSeq" id="XP_060669884.1">
    <property type="nucleotide sequence ID" value="XM_060813901.1"/>
</dbReference>
<comment type="cofactor">
    <cofactor evidence="1">
        <name>a divalent metal cation</name>
        <dbReference type="ChEBI" id="CHEBI:60240"/>
    </cofactor>
</comment>
<evidence type="ECO:0000256" key="4">
    <source>
        <dbReference type="SAM" id="Phobius"/>
    </source>
</evidence>
<dbReference type="RefSeq" id="XP_060671296.1">
    <property type="nucleotide sequence ID" value="XM_060815313.1"/>
</dbReference>
<dbReference type="Pfam" id="PF12776">
    <property type="entry name" value="Myb_DNA-bind_3"/>
    <property type="match status" value="1"/>
</dbReference>
<proteinExistence type="predicted"/>
<accession>A0A6P6GK29</accession>
<evidence type="ECO:0000259" key="6">
    <source>
        <dbReference type="Pfam" id="PF13359"/>
    </source>
</evidence>
<dbReference type="PANTHER" id="PTHR46250:SF15">
    <property type="entry name" value="OS01G0523800 PROTEIN"/>
    <property type="match status" value="1"/>
</dbReference>
<keyword evidence="4" id="KW-0472">Membrane</keyword>
<organism evidence="8 10">
    <name type="scientific">Ziziphus jujuba</name>
    <name type="common">Chinese jujube</name>
    <name type="synonym">Ziziphus sativa</name>
    <dbReference type="NCBI Taxonomy" id="326968"/>
    <lineage>
        <taxon>Eukaryota</taxon>
        <taxon>Viridiplantae</taxon>
        <taxon>Streptophyta</taxon>
        <taxon>Embryophyta</taxon>
        <taxon>Tracheophyta</taxon>
        <taxon>Spermatophyta</taxon>
        <taxon>Magnoliopsida</taxon>
        <taxon>eudicotyledons</taxon>
        <taxon>Gunneridae</taxon>
        <taxon>Pentapetalae</taxon>
        <taxon>rosids</taxon>
        <taxon>fabids</taxon>
        <taxon>Rosales</taxon>
        <taxon>Rhamnaceae</taxon>
        <taxon>Paliureae</taxon>
        <taxon>Ziziphus</taxon>
    </lineage>
</organism>
<evidence type="ECO:0000313" key="9">
    <source>
        <dbReference type="RefSeq" id="XP_060669884.1"/>
    </source>
</evidence>
<dbReference type="InterPro" id="IPR058353">
    <property type="entry name" value="DUF8040"/>
</dbReference>
<evidence type="ECO:0000259" key="5">
    <source>
        <dbReference type="Pfam" id="PF12776"/>
    </source>
</evidence>
<evidence type="ECO:0000313" key="8">
    <source>
        <dbReference type="Proteomes" id="UP001652623"/>
    </source>
</evidence>
<keyword evidence="4" id="KW-1133">Transmembrane helix</keyword>
<feature type="region of interest" description="Disordered" evidence="3">
    <location>
        <begin position="234"/>
        <end position="254"/>
    </location>
</feature>